<dbReference type="InterPro" id="IPR006912">
    <property type="entry name" value="Harbinger_derived_prot"/>
</dbReference>
<dbReference type="Pfam" id="PF04827">
    <property type="entry name" value="Plant_tran"/>
    <property type="match status" value="1"/>
</dbReference>
<accession>A0AAF0W521</accession>
<protein>
    <recommendedName>
        <fullName evidence="3">DDE Tnp4 domain-containing protein</fullName>
    </recommendedName>
</protein>
<dbReference type="PANTHER" id="PTHR47150">
    <property type="entry name" value="OS12G0169200 PROTEIN"/>
    <property type="match status" value="1"/>
</dbReference>
<reference evidence="1" key="2">
    <citation type="submission" date="2022-03" db="EMBL/GenBank/DDBJ databases">
        <title>Draft title - Genomic analysis of global carrot germplasm unveils the trajectory of domestication and the origin of high carotenoid orange carrot.</title>
        <authorList>
            <person name="Iorizzo M."/>
            <person name="Ellison S."/>
            <person name="Senalik D."/>
            <person name="Macko-Podgorni A."/>
            <person name="Grzebelus D."/>
            <person name="Bostan H."/>
            <person name="Rolling W."/>
            <person name="Curaba J."/>
            <person name="Simon P."/>
        </authorList>
    </citation>
    <scope>NUCLEOTIDE SEQUENCE</scope>
    <source>
        <tissue evidence="1">Leaf</tissue>
    </source>
</reference>
<dbReference type="EMBL" id="CP093343">
    <property type="protein sequence ID" value="WOG81843.1"/>
    <property type="molecule type" value="Genomic_DNA"/>
</dbReference>
<keyword evidence="2" id="KW-1185">Reference proteome</keyword>
<evidence type="ECO:0000313" key="2">
    <source>
        <dbReference type="Proteomes" id="UP000077755"/>
    </source>
</evidence>
<name>A0AAF0W521_DAUCS</name>
<organism evidence="1 2">
    <name type="scientific">Daucus carota subsp. sativus</name>
    <name type="common">Carrot</name>
    <dbReference type="NCBI Taxonomy" id="79200"/>
    <lineage>
        <taxon>Eukaryota</taxon>
        <taxon>Viridiplantae</taxon>
        <taxon>Streptophyta</taxon>
        <taxon>Embryophyta</taxon>
        <taxon>Tracheophyta</taxon>
        <taxon>Spermatophyta</taxon>
        <taxon>Magnoliopsida</taxon>
        <taxon>eudicotyledons</taxon>
        <taxon>Gunneridae</taxon>
        <taxon>Pentapetalae</taxon>
        <taxon>asterids</taxon>
        <taxon>campanulids</taxon>
        <taxon>Apiales</taxon>
        <taxon>Apiaceae</taxon>
        <taxon>Apioideae</taxon>
        <taxon>Scandiceae</taxon>
        <taxon>Daucinae</taxon>
        <taxon>Daucus</taxon>
        <taxon>Daucus sect. Daucus</taxon>
    </lineage>
</organism>
<sequence length="352" mass="40755">MDAEEEEHQTRMRMGAAYIHNQLERANSISYHGGSTMMNHRMIDRNREEGHARLYRDYFSDTPTYTYTQFRRRFRMRRSLFMRIEEAVTAHDNYFTQRTDAVGICGLSSLQKVTAALRMLAYGTAADAIVDYVRIGESTAIESLRRFVKSIVEVFGTEYPRHPNAEDVSRLLAENEQRGFPGMLAEGRGPEVRYTINGHEYNMGYYPADGIYPSWPTFVKTIPKPHGNKRKYFAIAQESVRKDVERAFGVLQSRFAMIRGPSRFWDVGTMKYIMTACIMLHNMIIEDERDLHAEEQHFDADGEPTVTRIPSHPSSLGEFIQVHQQIRDKQAHVQLQNDLVEHLWQIHGGDLN</sequence>
<dbReference type="PANTHER" id="PTHR47150:SF7">
    <property type="entry name" value="NUCLEASE"/>
    <property type="match status" value="1"/>
</dbReference>
<dbReference type="Proteomes" id="UP000077755">
    <property type="component" value="Chromosome 1"/>
</dbReference>
<dbReference type="AlphaFoldDB" id="A0AAF0W521"/>
<proteinExistence type="predicted"/>
<evidence type="ECO:0008006" key="3">
    <source>
        <dbReference type="Google" id="ProtNLM"/>
    </source>
</evidence>
<reference evidence="1" key="1">
    <citation type="journal article" date="2016" name="Nat. Genet.">
        <title>A high-quality carrot genome assembly provides new insights into carotenoid accumulation and asterid genome evolution.</title>
        <authorList>
            <person name="Iorizzo M."/>
            <person name="Ellison S."/>
            <person name="Senalik D."/>
            <person name="Zeng P."/>
            <person name="Satapoomin P."/>
            <person name="Huang J."/>
            <person name="Bowman M."/>
            <person name="Iovene M."/>
            <person name="Sanseverino W."/>
            <person name="Cavagnaro P."/>
            <person name="Yildiz M."/>
            <person name="Macko-Podgorni A."/>
            <person name="Moranska E."/>
            <person name="Grzebelus E."/>
            <person name="Grzebelus D."/>
            <person name="Ashrafi H."/>
            <person name="Zheng Z."/>
            <person name="Cheng S."/>
            <person name="Spooner D."/>
            <person name="Van Deynze A."/>
            <person name="Simon P."/>
        </authorList>
    </citation>
    <scope>NUCLEOTIDE SEQUENCE</scope>
    <source>
        <tissue evidence="1">Leaf</tissue>
    </source>
</reference>
<gene>
    <name evidence="1" type="ORF">DCAR_0100997</name>
</gene>
<evidence type="ECO:0000313" key="1">
    <source>
        <dbReference type="EMBL" id="WOG81843.1"/>
    </source>
</evidence>